<evidence type="ECO:0000313" key="1">
    <source>
        <dbReference type="EMBL" id="KAG5464651.1"/>
    </source>
</evidence>
<dbReference type="EMBL" id="JAFHLR010000036">
    <property type="protein sequence ID" value="KAG5464651.1"/>
    <property type="molecule type" value="Genomic_DNA"/>
</dbReference>
<dbReference type="KEGG" id="loi:92356115"/>
<gene>
    <name evidence="1" type="ORF">LSCM4_00091</name>
</gene>
<sequence>MKLHKVGENTVKVAMREVGLNIRDLHLRSFLRSGAEEGLPEGGGEGGVAIMPGCVWKAADSRFWQQEAPLRRPCWS</sequence>
<accession>A0A836GTD1</accession>
<dbReference type="Proteomes" id="UP000674143">
    <property type="component" value="Unassembled WGS sequence"/>
</dbReference>
<protein>
    <submittedName>
        <fullName evidence="1">Uncharacterized protein</fullName>
    </submittedName>
</protein>
<evidence type="ECO:0000313" key="2">
    <source>
        <dbReference type="Proteomes" id="UP000674143"/>
    </source>
</evidence>
<name>A0A836GTD1_9TRYP</name>
<dbReference type="AlphaFoldDB" id="A0A836GTD1"/>
<dbReference type="GeneID" id="92356115"/>
<dbReference type="RefSeq" id="XP_067058282.1">
    <property type="nucleotide sequence ID" value="XM_067202181.1"/>
</dbReference>
<organism evidence="1 2">
    <name type="scientific">Leishmania orientalis</name>
    <dbReference type="NCBI Taxonomy" id="2249476"/>
    <lineage>
        <taxon>Eukaryota</taxon>
        <taxon>Discoba</taxon>
        <taxon>Euglenozoa</taxon>
        <taxon>Kinetoplastea</taxon>
        <taxon>Metakinetoplastina</taxon>
        <taxon>Trypanosomatida</taxon>
        <taxon>Trypanosomatidae</taxon>
        <taxon>Leishmaniinae</taxon>
        <taxon>Leishmania</taxon>
    </lineage>
</organism>
<proteinExistence type="predicted"/>
<keyword evidence="2" id="KW-1185">Reference proteome</keyword>
<reference evidence="2" key="1">
    <citation type="journal article" date="2021" name="Microbiol. Resour. Announc.">
        <title>LGAAP: Leishmaniinae Genome Assembly and Annotation Pipeline.</title>
        <authorList>
            <person name="Almutairi H."/>
            <person name="Urbaniak M.D."/>
            <person name="Bates M.D."/>
            <person name="Jariyapan N."/>
            <person name="Kwakye-Nuako G."/>
            <person name="Thomaz-Soccol V."/>
            <person name="Al-Salem W.S."/>
            <person name="Dillon R.J."/>
            <person name="Bates P.A."/>
            <person name="Gatherer D."/>
        </authorList>
    </citation>
    <scope>NUCLEOTIDE SEQUENCE [LARGE SCALE GENOMIC DNA]</scope>
</reference>
<reference evidence="2" key="2">
    <citation type="journal article" date="2021" name="Sci. Data">
        <title>Chromosome-scale genome sequencing, assembly and annotation of six genomes from subfamily Leishmaniinae.</title>
        <authorList>
            <person name="Almutairi H."/>
            <person name="Urbaniak M.D."/>
            <person name="Bates M.D."/>
            <person name="Jariyapan N."/>
            <person name="Kwakye-Nuako G."/>
            <person name="Thomaz Soccol V."/>
            <person name="Al-Salem W.S."/>
            <person name="Dillon R.J."/>
            <person name="Bates P.A."/>
            <person name="Gatherer D."/>
        </authorList>
    </citation>
    <scope>NUCLEOTIDE SEQUENCE [LARGE SCALE GENOMIC DNA]</scope>
</reference>
<comment type="caution">
    <text evidence="1">The sequence shown here is derived from an EMBL/GenBank/DDBJ whole genome shotgun (WGS) entry which is preliminary data.</text>
</comment>